<dbReference type="RefSeq" id="WP_258936518.1">
    <property type="nucleotide sequence ID" value="NZ_JANBBF010000009.1"/>
</dbReference>
<organism evidence="1 2">
    <name type="scientific">Prauserella salsuginis</name>
    <dbReference type="NCBI Taxonomy" id="387889"/>
    <lineage>
        <taxon>Bacteria</taxon>
        <taxon>Bacillati</taxon>
        <taxon>Actinomycetota</taxon>
        <taxon>Actinomycetes</taxon>
        <taxon>Pseudonocardiales</taxon>
        <taxon>Pseudonocardiaceae</taxon>
        <taxon>Prauserella</taxon>
        <taxon>Prauserella salsuginis group</taxon>
    </lineage>
</organism>
<sequence>MNSAQTGRRFLADNPLWWFAHDEQCEACDEVVARYPHLDDLCPFHRGQADGIERMARLVAAIAADPEIGAAVDELIAQRPDLRIGGERR</sequence>
<accession>A0ABW6FW03</accession>
<reference evidence="1 2" key="1">
    <citation type="submission" date="2024-09" db="EMBL/GenBank/DDBJ databases">
        <title>The Natural Products Discovery Center: Release of the First 8490 Sequenced Strains for Exploring Actinobacteria Biosynthetic Diversity.</title>
        <authorList>
            <person name="Kalkreuter E."/>
            <person name="Kautsar S.A."/>
            <person name="Yang D."/>
            <person name="Bader C.D."/>
            <person name="Teijaro C.N."/>
            <person name="Fluegel L."/>
            <person name="Davis C.M."/>
            <person name="Simpson J.R."/>
            <person name="Lauterbach L."/>
            <person name="Steele A.D."/>
            <person name="Gui C."/>
            <person name="Meng S."/>
            <person name="Li G."/>
            <person name="Viehrig K."/>
            <person name="Ye F."/>
            <person name="Su P."/>
            <person name="Kiefer A.F."/>
            <person name="Nichols A."/>
            <person name="Cepeda A.J."/>
            <person name="Yan W."/>
            <person name="Fan B."/>
            <person name="Jiang Y."/>
            <person name="Adhikari A."/>
            <person name="Zheng C.-J."/>
            <person name="Schuster L."/>
            <person name="Cowan T.M."/>
            <person name="Smanski M.J."/>
            <person name="Chevrette M.G."/>
            <person name="De Carvalho L.P.S."/>
            <person name="Shen B."/>
        </authorList>
    </citation>
    <scope>NUCLEOTIDE SEQUENCE [LARGE SCALE GENOMIC DNA]</scope>
    <source>
        <strain evidence="1 2">NPDC060353</strain>
    </source>
</reference>
<comment type="caution">
    <text evidence="1">The sequence shown here is derived from an EMBL/GenBank/DDBJ whole genome shotgun (WGS) entry which is preliminary data.</text>
</comment>
<dbReference type="EMBL" id="JBHXCV010000001">
    <property type="protein sequence ID" value="MFD6791814.1"/>
    <property type="molecule type" value="Genomic_DNA"/>
</dbReference>
<keyword evidence="2" id="KW-1185">Reference proteome</keyword>
<proteinExistence type="predicted"/>
<dbReference type="Proteomes" id="UP001598673">
    <property type="component" value="Unassembled WGS sequence"/>
</dbReference>
<evidence type="ECO:0000313" key="2">
    <source>
        <dbReference type="Proteomes" id="UP001598673"/>
    </source>
</evidence>
<evidence type="ECO:0000313" key="1">
    <source>
        <dbReference type="EMBL" id="MFD6791814.1"/>
    </source>
</evidence>
<gene>
    <name evidence="1" type="ORF">ACFWGY_00570</name>
</gene>
<name>A0ABW6FW03_9PSEU</name>
<protein>
    <submittedName>
        <fullName evidence="1">Uncharacterized protein</fullName>
    </submittedName>
</protein>